<reference evidence="4 5" key="1">
    <citation type="submission" date="2018-03" db="EMBL/GenBank/DDBJ databases">
        <title>Draft Genome Sequences of the Obligatory Marine Myxobacteria Enhygromyxa salina SWB007.</title>
        <authorList>
            <person name="Poehlein A."/>
            <person name="Moghaddam J.A."/>
            <person name="Harms H."/>
            <person name="Alanjari M."/>
            <person name="Koenig G.M."/>
            <person name="Daniel R."/>
            <person name="Schaeberle T.F."/>
        </authorList>
    </citation>
    <scope>NUCLEOTIDE SEQUENCE [LARGE SCALE GENOMIC DNA]</scope>
    <source>
        <strain evidence="4 5">SWB007</strain>
    </source>
</reference>
<dbReference type="InterPro" id="IPR013815">
    <property type="entry name" value="ATP_grasp_subdomain_1"/>
</dbReference>
<dbReference type="Proteomes" id="UP000238823">
    <property type="component" value="Unassembled WGS sequence"/>
</dbReference>
<dbReference type="InterPro" id="IPR011095">
    <property type="entry name" value="Dala_Dala_lig_C"/>
</dbReference>
<dbReference type="GO" id="GO:0009432">
    <property type="term" value="P:SOS response"/>
    <property type="evidence" value="ECO:0007669"/>
    <property type="project" value="TreeGrafter"/>
</dbReference>
<dbReference type="Pfam" id="PF07478">
    <property type="entry name" value="Dala_Dala_lig_C"/>
    <property type="match status" value="1"/>
</dbReference>
<accession>A0A2S9YXD9</accession>
<dbReference type="OrthoDB" id="9803907at2"/>
<dbReference type="Gene3D" id="3.30.470.20">
    <property type="entry name" value="ATP-grasp fold, B domain"/>
    <property type="match status" value="1"/>
</dbReference>
<dbReference type="PROSITE" id="PS50975">
    <property type="entry name" value="ATP_GRASP"/>
    <property type="match status" value="1"/>
</dbReference>
<dbReference type="GO" id="GO:0005737">
    <property type="term" value="C:cytoplasm"/>
    <property type="evidence" value="ECO:0007669"/>
    <property type="project" value="TreeGrafter"/>
</dbReference>
<feature type="domain" description="ATP-grasp" evidence="3">
    <location>
        <begin position="70"/>
        <end position="337"/>
    </location>
</feature>
<proteinExistence type="predicted"/>
<dbReference type="EC" id="6.3.2.29" evidence="4"/>
<dbReference type="AlphaFoldDB" id="A0A2S9YXD9"/>
<evidence type="ECO:0000313" key="4">
    <source>
        <dbReference type="EMBL" id="PRQ09732.1"/>
    </source>
</evidence>
<dbReference type="Gene3D" id="3.30.1490.20">
    <property type="entry name" value="ATP-grasp fold, A domain"/>
    <property type="match status" value="1"/>
</dbReference>
<evidence type="ECO:0000259" key="3">
    <source>
        <dbReference type="PROSITE" id="PS50975"/>
    </source>
</evidence>
<evidence type="ECO:0000256" key="2">
    <source>
        <dbReference type="PROSITE-ProRule" id="PRU00409"/>
    </source>
</evidence>
<dbReference type="PANTHER" id="PTHR21621">
    <property type="entry name" value="RIBOSOMAL PROTEIN S6 MODIFICATION PROTEIN"/>
    <property type="match status" value="1"/>
</dbReference>
<dbReference type="GO" id="GO:0008716">
    <property type="term" value="F:D-alanine-D-alanine ligase activity"/>
    <property type="evidence" value="ECO:0007669"/>
    <property type="project" value="InterPro"/>
</dbReference>
<dbReference type="GO" id="GO:0018169">
    <property type="term" value="F:ribosomal S6-glutamic acid ligase activity"/>
    <property type="evidence" value="ECO:0007669"/>
    <property type="project" value="TreeGrafter"/>
</dbReference>
<keyword evidence="1 4" id="KW-0436">Ligase</keyword>
<dbReference type="PANTHER" id="PTHR21621:SF0">
    <property type="entry name" value="BETA-CITRYLGLUTAMATE SYNTHASE B-RELATED"/>
    <property type="match status" value="1"/>
</dbReference>
<dbReference type="GO" id="GO:0005524">
    <property type="term" value="F:ATP binding"/>
    <property type="evidence" value="ECO:0007669"/>
    <property type="project" value="UniProtKB-UniRule"/>
</dbReference>
<evidence type="ECO:0000313" key="5">
    <source>
        <dbReference type="Proteomes" id="UP000238823"/>
    </source>
</evidence>
<dbReference type="GO" id="GO:0046872">
    <property type="term" value="F:metal ion binding"/>
    <property type="evidence" value="ECO:0007669"/>
    <property type="project" value="InterPro"/>
</dbReference>
<sequence>MTEVNPGSPTIALRLQIARELGWRARCLDPETGWLWLLERGEESRVLHGAHTRINDHAAAALALDKSHTAMVLHHFGLRVPESARCLAPGVILDALGGDPFPGQRGLTQALALAERAGYPLVVKPNRGSRGRGVRLVVDEASLAAAVAEAWTIDRIALVQLPVSGFDLRIDVLDGELLLAYVRRPLELVGDGRSNMIELHERTDTRALEPTFAAKLRASAPWIETLRDAGLSSDSVLEDGRRIEFQTTIFNLHRCCVGELVRELPEHWLKLTTQIASHMGLRHAGVDLRLPLVPGGDPLAQPVEHATVLEVNASPAVGQIAKLGGADEALAAERRVVTLALG</sequence>
<keyword evidence="2" id="KW-0067">ATP-binding</keyword>
<dbReference type="InterPro" id="IPR011761">
    <property type="entry name" value="ATP-grasp"/>
</dbReference>
<protein>
    <submittedName>
        <fullName evidence="4">Cyanophycin synthetase</fullName>
        <ecNumber evidence="4">6.3.2.29</ecNumber>
    </submittedName>
</protein>
<organism evidence="4 5">
    <name type="scientific">Enhygromyxa salina</name>
    <dbReference type="NCBI Taxonomy" id="215803"/>
    <lineage>
        <taxon>Bacteria</taxon>
        <taxon>Pseudomonadati</taxon>
        <taxon>Myxococcota</taxon>
        <taxon>Polyangia</taxon>
        <taxon>Nannocystales</taxon>
        <taxon>Nannocystaceae</taxon>
        <taxon>Enhygromyxa</taxon>
    </lineage>
</organism>
<keyword evidence="2" id="KW-0547">Nucleotide-binding</keyword>
<name>A0A2S9YXD9_9BACT</name>
<evidence type="ECO:0000256" key="1">
    <source>
        <dbReference type="ARBA" id="ARBA00022598"/>
    </source>
</evidence>
<dbReference type="EMBL" id="PVNL01000013">
    <property type="protein sequence ID" value="PRQ09732.1"/>
    <property type="molecule type" value="Genomic_DNA"/>
</dbReference>
<gene>
    <name evidence="4" type="primary">cphA_1</name>
    <name evidence="4" type="ORF">ENSA7_04870</name>
</gene>
<comment type="caution">
    <text evidence="4">The sequence shown here is derived from an EMBL/GenBank/DDBJ whole genome shotgun (WGS) entry which is preliminary data.</text>
</comment>
<dbReference type="SUPFAM" id="SSF56059">
    <property type="entry name" value="Glutathione synthetase ATP-binding domain-like"/>
    <property type="match status" value="1"/>
</dbReference>
<dbReference type="GO" id="GO:0071160">
    <property type="term" value="F:cyanophycin synthetase activity (L-aspartate-adding)"/>
    <property type="evidence" value="ECO:0007669"/>
    <property type="project" value="UniProtKB-EC"/>
</dbReference>
<dbReference type="RefSeq" id="WP_146157244.1">
    <property type="nucleotide sequence ID" value="NZ_PVNL01000013.1"/>
</dbReference>